<proteinExistence type="predicted"/>
<feature type="signal peptide" evidence="1">
    <location>
        <begin position="1"/>
        <end position="26"/>
    </location>
</feature>
<dbReference type="RefSeq" id="WP_311402780.1">
    <property type="nucleotide sequence ID" value="NZ_JAVRBG010000022.1"/>
</dbReference>
<comment type="caution">
    <text evidence="3">The sequence shown here is derived from an EMBL/GenBank/DDBJ whole genome shotgun (WGS) entry which is preliminary data.</text>
</comment>
<organism evidence="3 4">
    <name type="scientific">Mesonia ostreae</name>
    <dbReference type="NCBI Taxonomy" id="861110"/>
    <lineage>
        <taxon>Bacteria</taxon>
        <taxon>Pseudomonadati</taxon>
        <taxon>Bacteroidota</taxon>
        <taxon>Flavobacteriia</taxon>
        <taxon>Flavobacteriales</taxon>
        <taxon>Flavobacteriaceae</taxon>
        <taxon>Mesonia</taxon>
    </lineage>
</organism>
<accession>A0ABU2KMG7</accession>
<dbReference type="InterPro" id="IPR037682">
    <property type="entry name" value="TonB_C"/>
</dbReference>
<reference evidence="4" key="1">
    <citation type="submission" date="2023-07" db="EMBL/GenBank/DDBJ databases">
        <title>Isolating and identifying novel microbial strains from the Mariana Trench.</title>
        <authorList>
            <person name="Fu H."/>
        </authorList>
    </citation>
    <scope>NUCLEOTIDE SEQUENCE [LARGE SCALE GENOMIC DNA]</scope>
    <source>
        <strain evidence="4">T-y2</strain>
    </source>
</reference>
<feature type="domain" description="TonB C-terminal" evidence="2">
    <location>
        <begin position="135"/>
        <end position="195"/>
    </location>
</feature>
<feature type="chain" id="PRO_5046471491" evidence="1">
    <location>
        <begin position="27"/>
        <end position="197"/>
    </location>
</feature>
<dbReference type="SUPFAM" id="SSF74653">
    <property type="entry name" value="TolA/TonB C-terminal domain"/>
    <property type="match status" value="1"/>
</dbReference>
<dbReference type="Pfam" id="PF03544">
    <property type="entry name" value="TonB_C"/>
    <property type="match status" value="1"/>
</dbReference>
<evidence type="ECO:0000256" key="1">
    <source>
        <dbReference type="SAM" id="SignalP"/>
    </source>
</evidence>
<protein>
    <submittedName>
        <fullName evidence="3">Energy transducer TonB</fullName>
    </submittedName>
</protein>
<gene>
    <name evidence="3" type="ORF">RLT85_14565</name>
</gene>
<evidence type="ECO:0000313" key="3">
    <source>
        <dbReference type="EMBL" id="MDT0295853.1"/>
    </source>
</evidence>
<dbReference type="EMBL" id="JAVRBG010000022">
    <property type="protein sequence ID" value="MDT0295853.1"/>
    <property type="molecule type" value="Genomic_DNA"/>
</dbReference>
<evidence type="ECO:0000259" key="2">
    <source>
        <dbReference type="Pfam" id="PF03544"/>
    </source>
</evidence>
<dbReference type="PANTHER" id="PTHR33446:SF2">
    <property type="entry name" value="PROTEIN TONB"/>
    <property type="match status" value="1"/>
</dbReference>
<dbReference type="Gene3D" id="3.30.1150.10">
    <property type="match status" value="1"/>
</dbReference>
<keyword evidence="4" id="KW-1185">Reference proteome</keyword>
<dbReference type="PROSITE" id="PS51257">
    <property type="entry name" value="PROKAR_LIPOPROTEIN"/>
    <property type="match status" value="1"/>
</dbReference>
<keyword evidence="1" id="KW-0732">Signal</keyword>
<evidence type="ECO:0000313" key="4">
    <source>
        <dbReference type="Proteomes" id="UP001182991"/>
    </source>
</evidence>
<sequence>MLQNLKFSRCIALPLLAFMISVSSCSVNKSNGDENHAKLSQYDKEKIKEAEIAKFRKDIQDSLQKSYSATVKNLNTDVDAVPYSAIDNVPAYQGCDQSLSPEEIKKCTSAGITQFVNSNFDTKGVEQFAQEGSNRVYVRFTIDKDGNVKDVDSRASHPKLSEEAKRVVYSMPKLQPGKHKGEVVNVLYSLPIVFQMK</sequence>
<name>A0ABU2KMG7_9FLAO</name>
<dbReference type="PANTHER" id="PTHR33446">
    <property type="entry name" value="PROTEIN TONB-RELATED"/>
    <property type="match status" value="1"/>
</dbReference>
<dbReference type="Proteomes" id="UP001182991">
    <property type="component" value="Unassembled WGS sequence"/>
</dbReference>
<dbReference type="InterPro" id="IPR051045">
    <property type="entry name" value="TonB-dependent_transducer"/>
</dbReference>